<evidence type="ECO:0000256" key="1">
    <source>
        <dbReference type="ARBA" id="ARBA00004613"/>
    </source>
</evidence>
<evidence type="ECO:0000313" key="6">
    <source>
        <dbReference type="EMBL" id="KAI5441137.1"/>
    </source>
</evidence>
<dbReference type="Pfam" id="PF00450">
    <property type="entry name" value="Peptidase_S10"/>
    <property type="match status" value="1"/>
</dbReference>
<dbReference type="AlphaFoldDB" id="A0A9D4YK68"/>
<dbReference type="EC" id="3.4.16.-" evidence="4"/>
<evidence type="ECO:0000256" key="5">
    <source>
        <dbReference type="SAM" id="Phobius"/>
    </source>
</evidence>
<keyword evidence="5" id="KW-1133">Transmembrane helix</keyword>
<evidence type="ECO:0000256" key="2">
    <source>
        <dbReference type="ARBA" id="ARBA00009431"/>
    </source>
</evidence>
<dbReference type="SUPFAM" id="SSF53474">
    <property type="entry name" value="alpha/beta-Hydrolases"/>
    <property type="match status" value="1"/>
</dbReference>
<feature type="non-terminal residue" evidence="6">
    <location>
        <position position="1"/>
    </location>
</feature>
<dbReference type="Gramene" id="Psat01G0055800-T1">
    <property type="protein sequence ID" value="KAI5441137.1"/>
    <property type="gene ID" value="KIW84_010558"/>
</dbReference>
<keyword evidence="5" id="KW-0812">Transmembrane</keyword>
<reference evidence="6 7" key="1">
    <citation type="journal article" date="2022" name="Nat. Genet.">
        <title>Improved pea reference genome and pan-genome highlight genomic features and evolutionary characteristics.</title>
        <authorList>
            <person name="Yang T."/>
            <person name="Liu R."/>
            <person name="Luo Y."/>
            <person name="Hu S."/>
            <person name="Wang D."/>
            <person name="Wang C."/>
            <person name="Pandey M.K."/>
            <person name="Ge S."/>
            <person name="Xu Q."/>
            <person name="Li N."/>
            <person name="Li G."/>
            <person name="Huang Y."/>
            <person name="Saxena R.K."/>
            <person name="Ji Y."/>
            <person name="Li M."/>
            <person name="Yan X."/>
            <person name="He Y."/>
            <person name="Liu Y."/>
            <person name="Wang X."/>
            <person name="Xiang C."/>
            <person name="Varshney R.K."/>
            <person name="Ding H."/>
            <person name="Gao S."/>
            <person name="Zong X."/>
        </authorList>
    </citation>
    <scope>NUCLEOTIDE SEQUENCE [LARGE SCALE GENOMIC DNA]</scope>
    <source>
        <strain evidence="6 7">cv. Zhongwan 6</strain>
    </source>
</reference>
<proteinExistence type="inferred from homology"/>
<dbReference type="GO" id="GO:0005773">
    <property type="term" value="C:vacuole"/>
    <property type="evidence" value="ECO:0007669"/>
    <property type="project" value="TreeGrafter"/>
</dbReference>
<dbReference type="Proteomes" id="UP001058974">
    <property type="component" value="Chromosome 1"/>
</dbReference>
<dbReference type="PROSITE" id="PS00131">
    <property type="entry name" value="CARBOXYPEPT_SER_SER"/>
    <property type="match status" value="1"/>
</dbReference>
<keyword evidence="4" id="KW-0378">Hydrolase</keyword>
<dbReference type="GO" id="GO:0005576">
    <property type="term" value="C:extracellular region"/>
    <property type="evidence" value="ECO:0007669"/>
    <property type="project" value="UniProtKB-SubCell"/>
</dbReference>
<dbReference type="Gene3D" id="3.40.50.1820">
    <property type="entry name" value="alpha/beta hydrolase"/>
    <property type="match status" value="1"/>
</dbReference>
<comment type="caution">
    <text evidence="6">The sequence shown here is derived from an EMBL/GenBank/DDBJ whole genome shotgun (WGS) entry which is preliminary data.</text>
</comment>
<evidence type="ECO:0000313" key="7">
    <source>
        <dbReference type="Proteomes" id="UP001058974"/>
    </source>
</evidence>
<keyword evidence="7" id="KW-1185">Reference proteome</keyword>
<keyword evidence="4" id="KW-0645">Protease</keyword>
<dbReference type="PANTHER" id="PTHR11802">
    <property type="entry name" value="SERINE PROTEASE FAMILY S10 SERINE CARBOXYPEPTIDASE"/>
    <property type="match status" value="1"/>
</dbReference>
<dbReference type="GO" id="GO:0004185">
    <property type="term" value="F:serine-type carboxypeptidase activity"/>
    <property type="evidence" value="ECO:0007669"/>
    <property type="project" value="UniProtKB-UniRule"/>
</dbReference>
<dbReference type="GO" id="GO:0006508">
    <property type="term" value="P:proteolysis"/>
    <property type="evidence" value="ECO:0007669"/>
    <property type="project" value="UniProtKB-KW"/>
</dbReference>
<keyword evidence="3" id="KW-0964">Secreted</keyword>
<keyword evidence="4" id="KW-0121">Carboxypeptidase</keyword>
<dbReference type="PRINTS" id="PR00724">
    <property type="entry name" value="CRBOXYPTASEC"/>
</dbReference>
<dbReference type="EMBL" id="JAMSHJ010000001">
    <property type="protein sequence ID" value="KAI5441137.1"/>
    <property type="molecule type" value="Genomic_DNA"/>
</dbReference>
<dbReference type="InterPro" id="IPR018202">
    <property type="entry name" value="Ser_caboxypep_ser_AS"/>
</dbReference>
<accession>A0A9D4YK68</accession>
<dbReference type="InterPro" id="IPR001563">
    <property type="entry name" value="Peptidase_S10"/>
</dbReference>
<keyword evidence="5" id="KW-0472">Membrane</keyword>
<comment type="subcellular location">
    <subcellularLocation>
        <location evidence="1">Secreted</location>
    </subcellularLocation>
</comment>
<evidence type="ECO:0000256" key="3">
    <source>
        <dbReference type="ARBA" id="ARBA00022525"/>
    </source>
</evidence>
<protein>
    <recommendedName>
        <fullName evidence="4">Carboxypeptidase</fullName>
        <ecNumber evidence="4">3.4.16.-</ecNumber>
    </recommendedName>
</protein>
<dbReference type="Gene3D" id="6.10.250.940">
    <property type="match status" value="1"/>
</dbReference>
<name>A0A9D4YK68_PEA</name>
<feature type="transmembrane region" description="Helical" evidence="5">
    <location>
        <begin position="21"/>
        <end position="41"/>
    </location>
</feature>
<comment type="similarity">
    <text evidence="2 4">Belongs to the peptidase S10 family.</text>
</comment>
<organism evidence="6 7">
    <name type="scientific">Pisum sativum</name>
    <name type="common">Garden pea</name>
    <name type="synonym">Lathyrus oleraceus</name>
    <dbReference type="NCBI Taxonomy" id="3888"/>
    <lineage>
        <taxon>Eukaryota</taxon>
        <taxon>Viridiplantae</taxon>
        <taxon>Streptophyta</taxon>
        <taxon>Embryophyta</taxon>
        <taxon>Tracheophyta</taxon>
        <taxon>Spermatophyta</taxon>
        <taxon>Magnoliopsida</taxon>
        <taxon>eudicotyledons</taxon>
        <taxon>Gunneridae</taxon>
        <taxon>Pentapetalae</taxon>
        <taxon>rosids</taxon>
        <taxon>fabids</taxon>
        <taxon>Fabales</taxon>
        <taxon>Fabaceae</taxon>
        <taxon>Papilionoideae</taxon>
        <taxon>50 kb inversion clade</taxon>
        <taxon>NPAAA clade</taxon>
        <taxon>Hologalegina</taxon>
        <taxon>IRL clade</taxon>
        <taxon>Fabeae</taxon>
        <taxon>Lathyrus</taxon>
    </lineage>
</organism>
<dbReference type="FunFam" id="3.40.50.1820:FF:000211">
    <property type="entry name" value="Carboxypeptidase"/>
    <property type="match status" value="1"/>
</dbReference>
<gene>
    <name evidence="6" type="ORF">KIW84_010558</name>
</gene>
<sequence length="486" mass="54031">FSLSSLLHKSIITNQILSVKMSALSIFFSILFCFLFSYGAATHKIISLPDQPPVNFSQYSGYITVDVNHQRNLFYYFVESEVNPSSKPVILWLHGGPGCSAVGEAAFTQHGPFLVTPKGLVKNPFSWNKEANVIYLDSPAGVGFSYSANTSDYIFLNDEFAARDHLVFLEHWFGEFSKFRTNDFFIAGESYAGHFAPQLANLILQTKSKINLKGIAIGNPLLEFDTDFNAMGEFLKLHGLISNSTYEMLNNVCSYATMRRQLRATGKLSTSCFQINIQMEKEIDGYIDIFNILADLCPVPPEKQAYLLAKERAGVKTNACIRDDSFAYLNRKDVQSALHAKLVGVKVWSTCSGVLVYDFQNLENPTIYLLGTLVKAGVRVLAYSGDQDAVIPFIATESLIYGLARDLGLNITRHHEAWFQGGQVAGWTQVYGNILTFATVRGAGHSTPLSQPERSLEMLKAFLKGKPLPKRPPFPIKKGLTSHSRI</sequence>
<dbReference type="PANTHER" id="PTHR11802:SF281">
    <property type="entry name" value="CARBOXYPEPTIDASE"/>
    <property type="match status" value="1"/>
</dbReference>
<evidence type="ECO:0000256" key="4">
    <source>
        <dbReference type="RuleBase" id="RU361156"/>
    </source>
</evidence>
<dbReference type="InterPro" id="IPR029058">
    <property type="entry name" value="AB_hydrolase_fold"/>
</dbReference>
<dbReference type="Gene3D" id="3.40.50.11320">
    <property type="match status" value="1"/>
</dbReference>